<dbReference type="OrthoDB" id="5241724at2"/>
<dbReference type="GO" id="GO:1901135">
    <property type="term" value="P:carbohydrate derivative metabolic process"/>
    <property type="evidence" value="ECO:0007669"/>
    <property type="project" value="InterPro"/>
</dbReference>
<dbReference type="EMBL" id="FOGZ01000003">
    <property type="protein sequence ID" value="SER58592.1"/>
    <property type="molecule type" value="Genomic_DNA"/>
</dbReference>
<proteinExistence type="predicted"/>
<gene>
    <name evidence="1" type="ORF">SAMN05443377_10355</name>
</gene>
<sequence length="343" mass="35876">MNDFDDAALDDPQILAEADDSLRFLAGAGARIRLEAQILGKPDFEAGRRPRGVIIVGQEARLVRAVLEPCCPVPFVAWPFAGLPAWVGALDLVVVLASRDGSDAALVSATYEAARRGAALLVATPEDSPVWAAAEGTSTLRVPTATGDPLAAAIALMSVLHEVELGPDVVPSDTAEVADMVAEESSPYRDLSTNAAKDLALGLADALPLVWGGSVLAARASRRVAEALRRATGLAALAVGSEELLPVIEATGPRDPFADPTEHQASLRPVLLVLNDMGDSPEMAVERQTLLETAQAHDVRICALDAGQGSDVDRYVALLQKGLYGAAYLRIGSRRGGTPGQQI</sequence>
<dbReference type="GO" id="GO:0016853">
    <property type="term" value="F:isomerase activity"/>
    <property type="evidence" value="ECO:0007669"/>
    <property type="project" value="UniProtKB-KW"/>
</dbReference>
<evidence type="ECO:0000313" key="2">
    <source>
        <dbReference type="Proteomes" id="UP000198815"/>
    </source>
</evidence>
<organism evidence="1 2">
    <name type="scientific">Propionibacterium cyclohexanicum</name>
    <dbReference type="NCBI Taxonomy" id="64702"/>
    <lineage>
        <taxon>Bacteria</taxon>
        <taxon>Bacillati</taxon>
        <taxon>Actinomycetota</taxon>
        <taxon>Actinomycetes</taxon>
        <taxon>Propionibacteriales</taxon>
        <taxon>Propionibacteriaceae</taxon>
        <taxon>Propionibacterium</taxon>
    </lineage>
</organism>
<reference evidence="1 2" key="1">
    <citation type="submission" date="2016-10" db="EMBL/GenBank/DDBJ databases">
        <authorList>
            <person name="de Groot N.N."/>
        </authorList>
    </citation>
    <scope>NUCLEOTIDE SEQUENCE [LARGE SCALE GENOMIC DNA]</scope>
    <source>
        <strain evidence="1 2">DSM 16859</strain>
    </source>
</reference>
<dbReference type="Proteomes" id="UP000198815">
    <property type="component" value="Unassembled WGS sequence"/>
</dbReference>
<name>A0A1H9QDU2_9ACTN</name>
<accession>A0A1H9QDU2</accession>
<dbReference type="AlphaFoldDB" id="A0A1H9QDU2"/>
<dbReference type="STRING" id="64702.SAMN05443377_10355"/>
<dbReference type="SUPFAM" id="SSF53697">
    <property type="entry name" value="SIS domain"/>
    <property type="match status" value="1"/>
</dbReference>
<evidence type="ECO:0000313" key="1">
    <source>
        <dbReference type="EMBL" id="SER58592.1"/>
    </source>
</evidence>
<keyword evidence="1" id="KW-0413">Isomerase</keyword>
<keyword evidence="2" id="KW-1185">Reference proteome</keyword>
<protein>
    <submittedName>
        <fullName evidence="1">Phospho-glucose isomerase C-terminal SIS domain-containing protein</fullName>
    </submittedName>
</protein>
<dbReference type="InterPro" id="IPR046348">
    <property type="entry name" value="SIS_dom_sf"/>
</dbReference>
<dbReference type="RefSeq" id="WP_091967370.1">
    <property type="nucleotide sequence ID" value="NZ_FOGZ01000003.1"/>
</dbReference>
<dbReference type="GO" id="GO:0097367">
    <property type="term" value="F:carbohydrate derivative binding"/>
    <property type="evidence" value="ECO:0007669"/>
    <property type="project" value="InterPro"/>
</dbReference>